<dbReference type="EMBL" id="CP109441">
    <property type="protein sequence ID" value="WUV42783.1"/>
    <property type="molecule type" value="Genomic_DNA"/>
</dbReference>
<sequence>MSDYPVTMVAPDGLEVSVGTPVEANNLACRGYQLKIESKATATSAVVADPVEEPAPESDRKPVVKPARPGVK</sequence>
<organism evidence="2 3">
    <name type="scientific">Nocardia vinacea</name>
    <dbReference type="NCBI Taxonomy" id="96468"/>
    <lineage>
        <taxon>Bacteria</taxon>
        <taxon>Bacillati</taxon>
        <taxon>Actinomycetota</taxon>
        <taxon>Actinomycetes</taxon>
        <taxon>Mycobacteriales</taxon>
        <taxon>Nocardiaceae</taxon>
        <taxon>Nocardia</taxon>
    </lineage>
</organism>
<protein>
    <submittedName>
        <fullName evidence="2">Uncharacterized protein</fullName>
    </submittedName>
</protein>
<evidence type="ECO:0000256" key="1">
    <source>
        <dbReference type="SAM" id="MobiDB-lite"/>
    </source>
</evidence>
<gene>
    <name evidence="2" type="ORF">OG563_26425</name>
</gene>
<proteinExistence type="predicted"/>
<reference evidence="2" key="1">
    <citation type="submission" date="2022-10" db="EMBL/GenBank/DDBJ databases">
        <title>The complete genomes of actinobacterial strains from the NBC collection.</title>
        <authorList>
            <person name="Joergensen T.S."/>
            <person name="Alvarez Arevalo M."/>
            <person name="Sterndorff E.B."/>
            <person name="Faurdal D."/>
            <person name="Vuksanovic O."/>
            <person name="Mourched A.-S."/>
            <person name="Charusanti P."/>
            <person name="Shaw S."/>
            <person name="Blin K."/>
            <person name="Weber T."/>
        </authorList>
    </citation>
    <scope>NUCLEOTIDE SEQUENCE</scope>
    <source>
        <strain evidence="2">NBC_01482</strain>
    </source>
</reference>
<dbReference type="Proteomes" id="UP001432062">
    <property type="component" value="Chromosome"/>
</dbReference>
<name>A0ABZ1YIC2_9NOCA</name>
<feature type="region of interest" description="Disordered" evidence="1">
    <location>
        <begin position="47"/>
        <end position="72"/>
    </location>
</feature>
<dbReference type="RefSeq" id="WP_329405401.1">
    <property type="nucleotide sequence ID" value="NZ_CP109441.1"/>
</dbReference>
<accession>A0ABZ1YIC2</accession>
<evidence type="ECO:0000313" key="2">
    <source>
        <dbReference type="EMBL" id="WUV42783.1"/>
    </source>
</evidence>
<keyword evidence="3" id="KW-1185">Reference proteome</keyword>
<evidence type="ECO:0000313" key="3">
    <source>
        <dbReference type="Proteomes" id="UP001432062"/>
    </source>
</evidence>